<feature type="region of interest" description="Disordered" evidence="1">
    <location>
        <begin position="1"/>
        <end position="25"/>
    </location>
</feature>
<dbReference type="AlphaFoldDB" id="A0AAW1XT81"/>
<dbReference type="PANTHER" id="PTHR31672">
    <property type="entry name" value="BNACNNG10540D PROTEIN"/>
    <property type="match status" value="1"/>
</dbReference>
<organism evidence="2 3">
    <name type="scientific">Rubus argutus</name>
    <name type="common">Southern blackberry</name>
    <dbReference type="NCBI Taxonomy" id="59490"/>
    <lineage>
        <taxon>Eukaryota</taxon>
        <taxon>Viridiplantae</taxon>
        <taxon>Streptophyta</taxon>
        <taxon>Embryophyta</taxon>
        <taxon>Tracheophyta</taxon>
        <taxon>Spermatophyta</taxon>
        <taxon>Magnoliopsida</taxon>
        <taxon>eudicotyledons</taxon>
        <taxon>Gunneridae</taxon>
        <taxon>Pentapetalae</taxon>
        <taxon>rosids</taxon>
        <taxon>fabids</taxon>
        <taxon>Rosales</taxon>
        <taxon>Rosaceae</taxon>
        <taxon>Rosoideae</taxon>
        <taxon>Rosoideae incertae sedis</taxon>
        <taxon>Rubus</taxon>
    </lineage>
</organism>
<evidence type="ECO:0000256" key="1">
    <source>
        <dbReference type="SAM" id="MobiDB-lite"/>
    </source>
</evidence>
<dbReference type="PANTHER" id="PTHR31672:SF13">
    <property type="entry name" value="F-BOX PROTEIN CPR30-LIKE"/>
    <property type="match status" value="1"/>
</dbReference>
<evidence type="ECO:0000313" key="3">
    <source>
        <dbReference type="Proteomes" id="UP001457282"/>
    </source>
</evidence>
<dbReference type="InterPro" id="IPR050796">
    <property type="entry name" value="SCF_F-box_component"/>
</dbReference>
<protein>
    <recommendedName>
        <fullName evidence="4">F-box protein</fullName>
    </recommendedName>
</protein>
<accession>A0AAW1XT81</accession>
<evidence type="ECO:0008006" key="4">
    <source>
        <dbReference type="Google" id="ProtNLM"/>
    </source>
</evidence>
<evidence type="ECO:0000313" key="2">
    <source>
        <dbReference type="EMBL" id="KAK9939694.1"/>
    </source>
</evidence>
<dbReference type="EMBL" id="JBEDUW010000003">
    <property type="protein sequence ID" value="KAK9939694.1"/>
    <property type="molecule type" value="Genomic_DNA"/>
</dbReference>
<comment type="caution">
    <text evidence="2">The sequence shown here is derived from an EMBL/GenBank/DDBJ whole genome shotgun (WGS) entry which is preliminary data.</text>
</comment>
<feature type="compositionally biased region" description="Polar residues" evidence="1">
    <location>
        <begin position="12"/>
        <end position="25"/>
    </location>
</feature>
<dbReference type="InterPro" id="IPR036047">
    <property type="entry name" value="F-box-like_dom_sf"/>
</dbReference>
<dbReference type="Proteomes" id="UP001457282">
    <property type="component" value="Unassembled WGS sequence"/>
</dbReference>
<gene>
    <name evidence="2" type="ORF">M0R45_016383</name>
</gene>
<name>A0AAW1XT81_RUBAR</name>
<keyword evidence="3" id="KW-1185">Reference proteome</keyword>
<proteinExistence type="predicted"/>
<reference evidence="2 3" key="1">
    <citation type="journal article" date="2023" name="G3 (Bethesda)">
        <title>A chromosome-length genome assembly and annotation of blackberry (Rubus argutus, cv. 'Hillquist').</title>
        <authorList>
            <person name="Bruna T."/>
            <person name="Aryal R."/>
            <person name="Dudchenko O."/>
            <person name="Sargent D.J."/>
            <person name="Mead D."/>
            <person name="Buti M."/>
            <person name="Cavallini A."/>
            <person name="Hytonen T."/>
            <person name="Andres J."/>
            <person name="Pham M."/>
            <person name="Weisz D."/>
            <person name="Mascagni F."/>
            <person name="Usai G."/>
            <person name="Natali L."/>
            <person name="Bassil N."/>
            <person name="Fernandez G.E."/>
            <person name="Lomsadze A."/>
            <person name="Armour M."/>
            <person name="Olukolu B."/>
            <person name="Poorten T."/>
            <person name="Britton C."/>
            <person name="Davik J."/>
            <person name="Ashrafi H."/>
            <person name="Aiden E.L."/>
            <person name="Borodovsky M."/>
            <person name="Worthington M."/>
        </authorList>
    </citation>
    <scope>NUCLEOTIDE SEQUENCE [LARGE SCALE GENOMIC DNA]</scope>
    <source>
        <strain evidence="2">PI 553951</strain>
    </source>
</reference>
<dbReference type="SUPFAM" id="SSF81383">
    <property type="entry name" value="F-box domain"/>
    <property type="match status" value="1"/>
</dbReference>
<sequence length="230" mass="26259">MAEATPSPKPTEASQTETPLNATPTSTEYFTIPEAAPSPSTFITGVGASSTQKRAVRIQDMYCLMNEILGRLPLKQLAQWKIVSKEWNKMIKQNLAHRCLSSVFVTNLKHSGSIAAIRFYPENECCIEKFEVPALRTLEFPIKILGTYHDLVCLGVKEHKTILVINSLTELCWQIEEEEIEEIGGYRFGFDKVNDDYKIIKVYSVFVENYLFNERECLEKDTFPAFENFL</sequence>